<accession>A0A4Y8KR92</accession>
<comment type="caution">
    <text evidence="1">The sequence shown here is derived from an EMBL/GenBank/DDBJ whole genome shotgun (WGS) entry which is preliminary data.</text>
</comment>
<evidence type="ECO:0000313" key="2">
    <source>
        <dbReference type="Proteomes" id="UP000298218"/>
    </source>
</evidence>
<dbReference type="OrthoDB" id="4946395at2"/>
<name>A0A4Y8KR92_9MICO</name>
<protein>
    <submittedName>
        <fullName evidence="1">Uncharacterized protein</fullName>
    </submittedName>
</protein>
<dbReference type="Proteomes" id="UP000298218">
    <property type="component" value="Unassembled WGS sequence"/>
</dbReference>
<proteinExistence type="predicted"/>
<dbReference type="EMBL" id="SOHQ01000028">
    <property type="protein sequence ID" value="TFD78434.1"/>
    <property type="molecule type" value="Genomic_DNA"/>
</dbReference>
<keyword evidence="2" id="KW-1185">Reference proteome</keyword>
<dbReference type="AlphaFoldDB" id="A0A4Y8KR92"/>
<reference evidence="1 2" key="1">
    <citation type="submission" date="2019-03" db="EMBL/GenBank/DDBJ databases">
        <title>Genomics of glacier-inhabiting Cryobacterium strains.</title>
        <authorList>
            <person name="Liu Q."/>
            <person name="Xin Y.-H."/>
        </authorList>
    </citation>
    <scope>NUCLEOTIDE SEQUENCE [LARGE SCALE GENOMIC DNA]</scope>
    <source>
        <strain evidence="1 2">CGMCC 1.4292</strain>
    </source>
</reference>
<gene>
    <name evidence="1" type="ORF">E3T53_09570</name>
</gene>
<dbReference type="RefSeq" id="WP_134174392.1">
    <property type="nucleotide sequence ID" value="NZ_SODI01000001.1"/>
</dbReference>
<organism evidence="1 2">
    <name type="scientific">Cryobacterium psychrophilum</name>
    <dbReference type="NCBI Taxonomy" id="41988"/>
    <lineage>
        <taxon>Bacteria</taxon>
        <taxon>Bacillati</taxon>
        <taxon>Actinomycetota</taxon>
        <taxon>Actinomycetes</taxon>
        <taxon>Micrococcales</taxon>
        <taxon>Microbacteriaceae</taxon>
        <taxon>Cryobacterium</taxon>
    </lineage>
</organism>
<sequence length="201" mass="21427">MSLDLLSPRPDIVFLRRRLRQGEIDTTPAPATIDFLDLSTTPEEAAEKHQPVPAKPVLTGAVTLTTALPVIRLTARQSAIGSLTVTGVNYFAWETRGRASGGVRRGRTEPRMPAFAKRPLIEFVGDDVVVGLRHVAELRRVIFAGEGGIITLTAHGGAQILVDTAGGTMVLHLAVIGQVIEARIEPAVDVGLEFSIAPAGR</sequence>
<evidence type="ECO:0000313" key="1">
    <source>
        <dbReference type="EMBL" id="TFD78434.1"/>
    </source>
</evidence>